<dbReference type="Proteomes" id="UP000279673">
    <property type="component" value="Unassembled WGS sequence"/>
</dbReference>
<comment type="caution">
    <text evidence="5">The sequence shown here is derived from an EMBL/GenBank/DDBJ whole genome shotgun (WGS) entry which is preliminary data.</text>
</comment>
<dbReference type="AlphaFoldDB" id="A0A421BVT7"/>
<dbReference type="Gene3D" id="2.160.10.10">
    <property type="entry name" value="Hexapeptide repeat proteins"/>
    <property type="match status" value="1"/>
</dbReference>
<dbReference type="InterPro" id="IPR011004">
    <property type="entry name" value="Trimer_LpxA-like_sf"/>
</dbReference>
<evidence type="ECO:0000256" key="1">
    <source>
        <dbReference type="ARBA" id="ARBA00007274"/>
    </source>
</evidence>
<dbReference type="CDD" id="cd03349">
    <property type="entry name" value="LbH_XAT"/>
    <property type="match status" value="1"/>
</dbReference>
<dbReference type="InterPro" id="IPR050179">
    <property type="entry name" value="Trans_hexapeptide_repeat"/>
</dbReference>
<evidence type="ECO:0000313" key="6">
    <source>
        <dbReference type="Proteomes" id="UP000279673"/>
    </source>
</evidence>
<name>A0A421BVT7_9RHOB</name>
<dbReference type="InterPro" id="IPR018357">
    <property type="entry name" value="Hexapep_transf_CS"/>
</dbReference>
<comment type="similarity">
    <text evidence="1">Belongs to the transferase hexapeptide repeat family.</text>
</comment>
<dbReference type="GO" id="GO:0016746">
    <property type="term" value="F:acyltransferase activity"/>
    <property type="evidence" value="ECO:0007669"/>
    <property type="project" value="UniProtKB-KW"/>
</dbReference>
<accession>A0A421BVT7</accession>
<dbReference type="PROSITE" id="PS00101">
    <property type="entry name" value="HEXAPEP_TRANSFERASES"/>
    <property type="match status" value="1"/>
</dbReference>
<sequence>MGLPSEDRILAVHTLSLNSSLRDFLWEKRIIPKPWPLEADLSGLQRIVFPDALRVEPYTRHMIRPVKEMVIGSLAHMSYSHSPLMGVQIGAFCAIATNVKVMGDQHPYERVSSHSLSYAEYYRVAAAELGAREIRLGTPFVRAQPPVVVGNDVWIGQDVLLGGGVTIGDGAVIAARAVVTKDVPPYAIVGGVPARVIKSRFPEELRARLLATTWWDYSLKDLAEFSFDDPARFCDAFERRRPSLRPREKTWVTARDLLALA</sequence>
<keyword evidence="2 5" id="KW-0808">Transferase</keyword>
<evidence type="ECO:0000256" key="2">
    <source>
        <dbReference type="ARBA" id="ARBA00022679"/>
    </source>
</evidence>
<reference evidence="5 6" key="1">
    <citation type="submission" date="2018-10" db="EMBL/GenBank/DDBJ databases">
        <title>Rhodobacter sp . BO-81.</title>
        <authorList>
            <person name="Im W.T."/>
        </authorList>
    </citation>
    <scope>NUCLEOTIDE SEQUENCE [LARGE SCALE GENOMIC DNA]</scope>
    <source>
        <strain evidence="5 6">BO-81</strain>
    </source>
</reference>
<evidence type="ECO:0000313" key="5">
    <source>
        <dbReference type="EMBL" id="RLL72259.1"/>
    </source>
</evidence>
<proteinExistence type="inferred from homology"/>
<organism evidence="5 6">
    <name type="scientific">Paenirhodobacter hankyongi</name>
    <dbReference type="NCBI Taxonomy" id="2294033"/>
    <lineage>
        <taxon>Bacteria</taxon>
        <taxon>Pseudomonadati</taxon>
        <taxon>Pseudomonadota</taxon>
        <taxon>Alphaproteobacteria</taxon>
        <taxon>Rhodobacterales</taxon>
        <taxon>Rhodobacter group</taxon>
        <taxon>Paenirhodobacter</taxon>
    </lineage>
</organism>
<dbReference type="SUPFAM" id="SSF51161">
    <property type="entry name" value="Trimeric LpxA-like enzymes"/>
    <property type="match status" value="1"/>
</dbReference>
<evidence type="ECO:0000256" key="3">
    <source>
        <dbReference type="ARBA" id="ARBA00022737"/>
    </source>
</evidence>
<evidence type="ECO:0000256" key="4">
    <source>
        <dbReference type="ARBA" id="ARBA00023315"/>
    </source>
</evidence>
<dbReference type="PANTHER" id="PTHR43300:SF11">
    <property type="entry name" value="ACETYLTRANSFERASE RV3034C-RELATED"/>
    <property type="match status" value="1"/>
</dbReference>
<protein>
    <submittedName>
        <fullName evidence="5">Antibiotic acetyltransferase</fullName>
    </submittedName>
</protein>
<keyword evidence="4" id="KW-0012">Acyltransferase</keyword>
<keyword evidence="3" id="KW-0677">Repeat</keyword>
<dbReference type="InterPro" id="IPR001451">
    <property type="entry name" value="Hexapep"/>
</dbReference>
<gene>
    <name evidence="5" type="ORF">DYS74_02285</name>
</gene>
<dbReference type="Pfam" id="PF00132">
    <property type="entry name" value="Hexapep"/>
    <property type="match status" value="1"/>
</dbReference>
<dbReference type="EMBL" id="RCHI01000002">
    <property type="protein sequence ID" value="RLL72259.1"/>
    <property type="molecule type" value="Genomic_DNA"/>
</dbReference>
<dbReference type="PANTHER" id="PTHR43300">
    <property type="entry name" value="ACETYLTRANSFERASE"/>
    <property type="match status" value="1"/>
</dbReference>
<keyword evidence="6" id="KW-1185">Reference proteome</keyword>